<reference evidence="1" key="1">
    <citation type="submission" date="2023-04" db="EMBL/GenBank/DDBJ databases">
        <title>A chromosome-level genome assembly of the parasitoid wasp Eretmocerus hayati.</title>
        <authorList>
            <person name="Zhong Y."/>
            <person name="Liu S."/>
            <person name="Liu Y."/>
        </authorList>
    </citation>
    <scope>NUCLEOTIDE SEQUENCE</scope>
    <source>
        <strain evidence="1">ZJU_SS_LIU_2023</strain>
    </source>
</reference>
<evidence type="ECO:0000313" key="2">
    <source>
        <dbReference type="Proteomes" id="UP001239111"/>
    </source>
</evidence>
<dbReference type="Proteomes" id="UP001239111">
    <property type="component" value="Chromosome 4"/>
</dbReference>
<organism evidence="1 2">
    <name type="scientific">Eretmocerus hayati</name>
    <dbReference type="NCBI Taxonomy" id="131215"/>
    <lineage>
        <taxon>Eukaryota</taxon>
        <taxon>Metazoa</taxon>
        <taxon>Ecdysozoa</taxon>
        <taxon>Arthropoda</taxon>
        <taxon>Hexapoda</taxon>
        <taxon>Insecta</taxon>
        <taxon>Pterygota</taxon>
        <taxon>Neoptera</taxon>
        <taxon>Endopterygota</taxon>
        <taxon>Hymenoptera</taxon>
        <taxon>Apocrita</taxon>
        <taxon>Proctotrupomorpha</taxon>
        <taxon>Chalcidoidea</taxon>
        <taxon>Aphelinidae</taxon>
        <taxon>Aphelininae</taxon>
        <taxon>Eretmocerus</taxon>
    </lineage>
</organism>
<proteinExistence type="predicted"/>
<name>A0ACC2NAN9_9HYME</name>
<evidence type="ECO:0000313" key="1">
    <source>
        <dbReference type="EMBL" id="KAJ8668245.1"/>
    </source>
</evidence>
<keyword evidence="2" id="KW-1185">Reference proteome</keyword>
<dbReference type="EMBL" id="CM056744">
    <property type="protein sequence ID" value="KAJ8668245.1"/>
    <property type="molecule type" value="Genomic_DNA"/>
</dbReference>
<protein>
    <submittedName>
        <fullName evidence="1">Uncharacterized protein</fullName>
    </submittedName>
</protein>
<sequence length="439" mass="49053">MVIYSKKMESKILSSTKCAVILAFVYLTQSTEAIKQESVHNTWVVNKNVEVFNAKSSFLDKDFFLFAVCENVVNCNITLSSMNSNVDESSYTKTCNLKIELAPGKRFPKDDFNLKMGYLVDSDKVVAAWDEFAETKDDQVAMEKKLFIIDMSSCAIKNLTFALKLNMEKIGTMESYLLAYRETFDVIISDKSRCGSLEKCRITFDKEGNQVGNVHEFPVDSVMAIGMVTVKPLSSEEGFFLVGYEDVLYNDGKLAARFVNSLGKLTDFNTTVKMNGISKAVQVSASHGLFTFCGMQTSWDIEDPKVTATCNQYKKDSLAPQLNVTLNYTRAFDSLGLHNLDNGGFLLFGLSCHEESADGDCKLIVDKVLPDGKKLKSLITSLGAKCHVDDEDNIFNVEHVNQDEYCLYATCSSKPKENSENKQILHGLKKCIKLDQAFE</sequence>
<comment type="caution">
    <text evidence="1">The sequence shown here is derived from an EMBL/GenBank/DDBJ whole genome shotgun (WGS) entry which is preliminary data.</text>
</comment>
<gene>
    <name evidence="1" type="ORF">QAD02_009908</name>
</gene>
<accession>A0ACC2NAN9</accession>